<feature type="signal peptide" evidence="1">
    <location>
        <begin position="1"/>
        <end position="18"/>
    </location>
</feature>
<keyword evidence="3" id="KW-1185">Reference proteome</keyword>
<evidence type="ECO:0008006" key="4">
    <source>
        <dbReference type="Google" id="ProtNLM"/>
    </source>
</evidence>
<dbReference type="EMBL" id="JAATJM010000001">
    <property type="protein sequence ID" value="NJC41071.1"/>
    <property type="molecule type" value="Genomic_DNA"/>
</dbReference>
<dbReference type="PROSITE" id="PS51257">
    <property type="entry name" value="PROKAR_LIPOPROTEIN"/>
    <property type="match status" value="1"/>
</dbReference>
<comment type="caution">
    <text evidence="2">The sequence shown here is derived from an EMBL/GenBank/DDBJ whole genome shotgun (WGS) entry which is preliminary data.</text>
</comment>
<organism evidence="2 3">
    <name type="scientific">Brevundimonas alba</name>
    <dbReference type="NCBI Taxonomy" id="74314"/>
    <lineage>
        <taxon>Bacteria</taxon>
        <taxon>Pseudomonadati</taxon>
        <taxon>Pseudomonadota</taxon>
        <taxon>Alphaproteobacteria</taxon>
        <taxon>Caulobacterales</taxon>
        <taxon>Caulobacteraceae</taxon>
        <taxon>Brevundimonas</taxon>
    </lineage>
</organism>
<dbReference type="AlphaFoldDB" id="A0A7X5YKU6"/>
<reference evidence="2 3" key="1">
    <citation type="submission" date="2020-03" db="EMBL/GenBank/DDBJ databases">
        <title>Genomic Encyclopedia of Type Strains, Phase IV (KMG-IV): sequencing the most valuable type-strain genomes for metagenomic binning, comparative biology and taxonomic classification.</title>
        <authorList>
            <person name="Goeker M."/>
        </authorList>
    </citation>
    <scope>NUCLEOTIDE SEQUENCE [LARGE SCALE GENOMIC DNA]</scope>
    <source>
        <strain evidence="2 3">DSM 4736</strain>
    </source>
</reference>
<evidence type="ECO:0000313" key="2">
    <source>
        <dbReference type="EMBL" id="NJC41071.1"/>
    </source>
</evidence>
<accession>A0A7X5YKU6</accession>
<dbReference type="Proteomes" id="UP000587415">
    <property type="component" value="Unassembled WGS sequence"/>
</dbReference>
<evidence type="ECO:0000256" key="1">
    <source>
        <dbReference type="SAM" id="SignalP"/>
    </source>
</evidence>
<proteinExistence type="predicted"/>
<sequence length="175" mass="18766">MRIGVVVAAAALWLSACGAPEAPPVLIEASQVKPLLEFSDELDGKRVMLDGYIHIDDGPDEEGGIAILYTLTSRPRGQGDDLILFEAERGTAANQVDTPLISQRSIPQMPGAGEILLVDLKNAKFQDTAGVAHTVRDKVRVTGRVASFSGVDDDRSPTGKRFRPRLTDVTFEAAP</sequence>
<name>A0A7X5YKU6_9CAUL</name>
<evidence type="ECO:0000313" key="3">
    <source>
        <dbReference type="Proteomes" id="UP000587415"/>
    </source>
</evidence>
<feature type="chain" id="PRO_5030836580" description="Lipoprotein" evidence="1">
    <location>
        <begin position="19"/>
        <end position="175"/>
    </location>
</feature>
<keyword evidence="1" id="KW-0732">Signal</keyword>
<protein>
    <recommendedName>
        <fullName evidence="4">Lipoprotein</fullName>
    </recommendedName>
</protein>
<gene>
    <name evidence="2" type="ORF">GGQ87_001329</name>
</gene>
<dbReference type="RefSeq" id="WP_168045896.1">
    <property type="nucleotide sequence ID" value="NZ_JAATJM010000001.1"/>
</dbReference>